<dbReference type="SMART" id="SM00857">
    <property type="entry name" value="Resolvase"/>
    <property type="match status" value="1"/>
</dbReference>
<evidence type="ECO:0000313" key="2">
    <source>
        <dbReference type="EMBL" id="MBO0441696.1"/>
    </source>
</evidence>
<feature type="domain" description="Resolvase/invertase-type recombinase catalytic" evidence="1">
    <location>
        <begin position="1"/>
        <end position="141"/>
    </location>
</feature>
<dbReference type="InterPro" id="IPR006119">
    <property type="entry name" value="Resolv_N"/>
</dbReference>
<reference evidence="2 3" key="1">
    <citation type="submission" date="2021-03" db="EMBL/GenBank/DDBJ databases">
        <title>Enterococcal diversity collection.</title>
        <authorList>
            <person name="Gilmore M.S."/>
            <person name="Schwartzman J."/>
            <person name="Van Tyne D."/>
            <person name="Martin M."/>
            <person name="Earl A.M."/>
            <person name="Manson A.L."/>
            <person name="Straub T."/>
            <person name="Salamzade R."/>
            <person name="Saavedra J."/>
            <person name="Lebreton F."/>
            <person name="Prichula J."/>
            <person name="Schaufler K."/>
            <person name="Gaca A."/>
            <person name="Sgardioli B."/>
            <person name="Wagenaar J."/>
            <person name="Strong T."/>
        </authorList>
    </citation>
    <scope>NUCLEOTIDE SEQUENCE [LARGE SCALE GENOMIC DNA]</scope>
    <source>
        <strain evidence="2 3">DIV0869a</strain>
    </source>
</reference>
<dbReference type="EMBL" id="JAFLWD010000044">
    <property type="protein sequence ID" value="MBO0441696.1"/>
    <property type="molecule type" value="Genomic_DNA"/>
</dbReference>
<dbReference type="Proteomes" id="UP000664632">
    <property type="component" value="Unassembled WGS sequence"/>
</dbReference>
<dbReference type="SUPFAM" id="SSF53041">
    <property type="entry name" value="Resolvase-like"/>
    <property type="match status" value="1"/>
</dbReference>
<dbReference type="InterPro" id="IPR036162">
    <property type="entry name" value="Resolvase-like_N_sf"/>
</dbReference>
<gene>
    <name evidence="2" type="ORF">JZO69_15120</name>
</gene>
<comment type="caution">
    <text evidence="2">The sequence shown here is derived from an EMBL/GenBank/DDBJ whole genome shotgun (WGS) entry which is preliminary data.</text>
</comment>
<dbReference type="Pfam" id="PF00239">
    <property type="entry name" value="Resolvase"/>
    <property type="match status" value="1"/>
</dbReference>
<evidence type="ECO:0000259" key="1">
    <source>
        <dbReference type="PROSITE" id="PS51736"/>
    </source>
</evidence>
<keyword evidence="3" id="KW-1185">Reference proteome</keyword>
<dbReference type="Gene3D" id="3.40.50.1390">
    <property type="entry name" value="Resolvase, N-terminal catalytic domain"/>
    <property type="match status" value="1"/>
</dbReference>
<organism evidence="2 3">
    <name type="scientific">Candidatus Enterococcus ikei</name>
    <dbReference type="NCBI Taxonomy" id="2815326"/>
    <lineage>
        <taxon>Bacteria</taxon>
        <taxon>Bacillati</taxon>
        <taxon>Bacillota</taxon>
        <taxon>Bacilli</taxon>
        <taxon>Lactobacillales</taxon>
        <taxon>Enterococcaceae</taxon>
        <taxon>Enterococcus</taxon>
    </lineage>
</organism>
<name>A0ABS3H3W0_9ENTE</name>
<accession>A0ABS3H3W0</accession>
<dbReference type="PROSITE" id="PS51736">
    <property type="entry name" value="RECOMBINASES_3"/>
    <property type="match status" value="1"/>
</dbReference>
<evidence type="ECO:0000313" key="3">
    <source>
        <dbReference type="Proteomes" id="UP000664632"/>
    </source>
</evidence>
<protein>
    <submittedName>
        <fullName evidence="2">Recombinase family protein</fullName>
    </submittedName>
</protein>
<proteinExistence type="predicted"/>
<dbReference type="RefSeq" id="WP_206846918.1">
    <property type="nucleotide sequence ID" value="NZ_JAFLWD010000044.1"/>
</dbReference>
<dbReference type="Gene3D" id="1.10.10.60">
    <property type="entry name" value="Homeodomain-like"/>
    <property type="match status" value="1"/>
</dbReference>
<sequence>MNVAYTSMYKNEKKISLFKNQLAEFDIQKIFIDLPSKGKSKKEFQLMLEMVQPGDRIIIVSLNHLGENYREIRDRVISIHSQKVHLTVINSNFLNFETDNTQFNELGFQLFVNLLEEIPRIKEGWNRERQLLGIQRAKENGVYKGRPTMYSANSKNLKARATYFQVKDMLLSGFPITTIESMTGITRPTIYRIRRELEE</sequence>